<evidence type="ECO:0008006" key="3">
    <source>
        <dbReference type="Google" id="ProtNLM"/>
    </source>
</evidence>
<dbReference type="SUPFAM" id="SSF47781">
    <property type="entry name" value="RuvA domain 2-like"/>
    <property type="match status" value="1"/>
</dbReference>
<dbReference type="PANTHER" id="PTHR21180">
    <property type="entry name" value="ENDONUCLEASE/EXONUCLEASE/PHOSPHATASE FAMILY DOMAIN-CONTAINING PROTEIN 1"/>
    <property type="match status" value="1"/>
</dbReference>
<dbReference type="Pfam" id="PF12836">
    <property type="entry name" value="HHH_3"/>
    <property type="match status" value="1"/>
</dbReference>
<sequence>METNINNAGYEALQDLRGIGPKRARQIVLYRETIEGITSVDQLAEAARISLREAERINQALTLMMGGSGEIATSPWQKSVNVG</sequence>
<dbReference type="EMBL" id="NTKD01000081">
    <property type="protein sequence ID" value="PDH35819.1"/>
    <property type="molecule type" value="Genomic_DNA"/>
</dbReference>
<protein>
    <recommendedName>
        <fullName evidence="3">Helix-hairpin-helix DNA-binding motif class 1 domain-containing protein</fullName>
    </recommendedName>
</protein>
<evidence type="ECO:0000313" key="2">
    <source>
        <dbReference type="Proteomes" id="UP000219327"/>
    </source>
</evidence>
<accession>A0A2A5WH64</accession>
<evidence type="ECO:0000313" key="1">
    <source>
        <dbReference type="EMBL" id="PDH35819.1"/>
    </source>
</evidence>
<gene>
    <name evidence="1" type="ORF">CNE99_10615</name>
</gene>
<dbReference type="InterPro" id="IPR051675">
    <property type="entry name" value="Endo/Exo/Phosphatase_dom_1"/>
</dbReference>
<dbReference type="PANTHER" id="PTHR21180:SF32">
    <property type="entry name" value="ENDONUCLEASE_EXONUCLEASE_PHOSPHATASE FAMILY DOMAIN-CONTAINING PROTEIN 1"/>
    <property type="match status" value="1"/>
</dbReference>
<dbReference type="Gene3D" id="1.10.150.320">
    <property type="entry name" value="Photosystem II 12 kDa extrinsic protein"/>
    <property type="match status" value="1"/>
</dbReference>
<comment type="caution">
    <text evidence="1">The sequence shown here is derived from an EMBL/GenBank/DDBJ whole genome shotgun (WGS) entry which is preliminary data.</text>
</comment>
<dbReference type="InterPro" id="IPR010994">
    <property type="entry name" value="RuvA_2-like"/>
</dbReference>
<name>A0A2A5WH64_9GAMM</name>
<dbReference type="AlphaFoldDB" id="A0A2A5WH64"/>
<organism evidence="1 2">
    <name type="scientific">OM182 bacterium MED-G24</name>
    <dbReference type="NCBI Taxonomy" id="1986255"/>
    <lineage>
        <taxon>Bacteria</taxon>
        <taxon>Pseudomonadati</taxon>
        <taxon>Pseudomonadota</taxon>
        <taxon>Gammaproteobacteria</taxon>
        <taxon>OMG group</taxon>
        <taxon>OM182 clade</taxon>
    </lineage>
</organism>
<proteinExistence type="predicted"/>
<dbReference type="Proteomes" id="UP000219327">
    <property type="component" value="Unassembled WGS sequence"/>
</dbReference>
<reference evidence="1 2" key="1">
    <citation type="submission" date="2017-08" db="EMBL/GenBank/DDBJ databases">
        <title>Fine stratification of microbial communities through a metagenomic profile of the photic zone.</title>
        <authorList>
            <person name="Haro-Moreno J.M."/>
            <person name="Lopez-Perez M."/>
            <person name="De La Torre J."/>
            <person name="Picazo A."/>
            <person name="Camacho A."/>
            <person name="Rodriguez-Valera F."/>
        </authorList>
    </citation>
    <scope>NUCLEOTIDE SEQUENCE [LARGE SCALE GENOMIC DNA]</scope>
    <source>
        <strain evidence="1">MED-G24</strain>
    </source>
</reference>